<evidence type="ECO:0000256" key="15">
    <source>
        <dbReference type="RuleBase" id="RU003750"/>
    </source>
</evidence>
<evidence type="ECO:0000256" key="1">
    <source>
        <dbReference type="ARBA" id="ARBA00004141"/>
    </source>
</evidence>
<dbReference type="OrthoDB" id="9796672at2"/>
<dbReference type="GO" id="GO:0046474">
    <property type="term" value="P:glycerophospholipid biosynthetic process"/>
    <property type="evidence" value="ECO:0007669"/>
    <property type="project" value="TreeGrafter"/>
</dbReference>
<comment type="pathway">
    <text evidence="2">Phospholipid metabolism; phosphatidylglycerol biosynthesis; phosphatidylglycerol from CDP-diacylglycerol: step 1/2.</text>
</comment>
<dbReference type="PANTHER" id="PTHR14269">
    <property type="entry name" value="CDP-DIACYLGLYCEROL--GLYCEROL-3-PHOSPHATE 3-PHOSPHATIDYLTRANSFERASE-RELATED"/>
    <property type="match status" value="1"/>
</dbReference>
<dbReference type="AlphaFoldDB" id="A0A3N1YBN2"/>
<dbReference type="EMBL" id="RJVI01000001">
    <property type="protein sequence ID" value="ROR35072.1"/>
    <property type="molecule type" value="Genomic_DNA"/>
</dbReference>
<dbReference type="PROSITE" id="PS00379">
    <property type="entry name" value="CDP_ALCOHOL_P_TRANSF"/>
    <property type="match status" value="1"/>
</dbReference>
<evidence type="ECO:0000256" key="6">
    <source>
        <dbReference type="ARBA" id="ARBA00022516"/>
    </source>
</evidence>
<keyword evidence="8 16" id="KW-0812">Transmembrane</keyword>
<keyword evidence="12" id="KW-0594">Phospholipid biosynthesis</keyword>
<keyword evidence="9 16" id="KW-1133">Transmembrane helix</keyword>
<feature type="transmembrane region" description="Helical" evidence="16">
    <location>
        <begin position="94"/>
        <end position="117"/>
    </location>
</feature>
<evidence type="ECO:0000256" key="12">
    <source>
        <dbReference type="ARBA" id="ARBA00023209"/>
    </source>
</evidence>
<comment type="caution">
    <text evidence="17">The sequence shown here is derived from an EMBL/GenBank/DDBJ whole genome shotgun (WGS) entry which is preliminary data.</text>
</comment>
<dbReference type="EC" id="2.7.8.5" evidence="4"/>
<dbReference type="Gene3D" id="1.20.120.1760">
    <property type="match status" value="1"/>
</dbReference>
<feature type="transmembrane region" description="Helical" evidence="16">
    <location>
        <begin position="162"/>
        <end position="181"/>
    </location>
</feature>
<keyword evidence="11 16" id="KW-0472">Membrane</keyword>
<protein>
    <recommendedName>
        <fullName evidence="5">CDP-diacylglycerol--glycerol-3-phosphate 3-phosphatidyltransferase</fullName>
        <ecNumber evidence="4">2.7.8.5</ecNumber>
    </recommendedName>
</protein>
<keyword evidence="13" id="KW-1208">Phospholipid metabolism</keyword>
<organism evidence="17 18">
    <name type="scientific">Inmirania thermothiophila</name>
    <dbReference type="NCBI Taxonomy" id="1750597"/>
    <lineage>
        <taxon>Bacteria</taxon>
        <taxon>Pseudomonadati</taxon>
        <taxon>Pseudomonadota</taxon>
        <taxon>Gammaproteobacteria</taxon>
        <taxon>Chromatiales</taxon>
        <taxon>Ectothiorhodospiraceae</taxon>
        <taxon>Inmirania</taxon>
    </lineage>
</organism>
<dbReference type="PIRSF" id="PIRSF000847">
    <property type="entry name" value="Phos_ph_gly_syn"/>
    <property type="match status" value="1"/>
</dbReference>
<dbReference type="Pfam" id="PF01066">
    <property type="entry name" value="CDP-OH_P_transf"/>
    <property type="match status" value="1"/>
</dbReference>
<sequence length="207" mass="22301">MRGGRPGASPWRHIPNALSLLRIVLVVPIVMAAARGRYWEALVWFVLAAVTDGLDGYLARRFGWRSRLGGFLDPAADKLLLVASYLLLARQGLLPAWLAALVVGRDLFIVGGSLLFRLMVGRFEAAPSLLSKLNTVVQILLVAAVIADHLRAGLLPPALREAGIAAVAATTVASGAGYAWVWGRRAWRARRPAGALRDRGDRARRAG</sequence>
<gene>
    <name evidence="17" type="ORF">EDC57_0989</name>
</gene>
<feature type="transmembrane region" description="Helical" evidence="16">
    <location>
        <begin position="129"/>
        <end position="150"/>
    </location>
</feature>
<comment type="similarity">
    <text evidence="3 15">Belongs to the CDP-alcohol phosphatidyltransferase class-I family.</text>
</comment>
<evidence type="ECO:0000256" key="9">
    <source>
        <dbReference type="ARBA" id="ARBA00022989"/>
    </source>
</evidence>
<keyword evidence="18" id="KW-1185">Reference proteome</keyword>
<dbReference type="InterPro" id="IPR004570">
    <property type="entry name" value="Phosphatidylglycerol_P_synth"/>
</dbReference>
<evidence type="ECO:0000256" key="13">
    <source>
        <dbReference type="ARBA" id="ARBA00023264"/>
    </source>
</evidence>
<comment type="subcellular location">
    <subcellularLocation>
        <location evidence="1">Membrane</location>
        <topology evidence="1">Multi-pass membrane protein</topology>
    </subcellularLocation>
</comment>
<dbReference type="Proteomes" id="UP000276634">
    <property type="component" value="Unassembled WGS sequence"/>
</dbReference>
<proteinExistence type="inferred from homology"/>
<comment type="catalytic activity">
    <reaction evidence="14">
        <text>a CDP-1,2-diacyl-sn-glycerol + sn-glycerol 3-phosphate = a 1,2-diacyl-sn-glycero-3-phospho-(1'-sn-glycero-3'-phosphate) + CMP + H(+)</text>
        <dbReference type="Rhea" id="RHEA:12593"/>
        <dbReference type="ChEBI" id="CHEBI:15378"/>
        <dbReference type="ChEBI" id="CHEBI:57597"/>
        <dbReference type="ChEBI" id="CHEBI:58332"/>
        <dbReference type="ChEBI" id="CHEBI:60110"/>
        <dbReference type="ChEBI" id="CHEBI:60377"/>
        <dbReference type="EC" id="2.7.8.5"/>
    </reaction>
</comment>
<evidence type="ECO:0000256" key="5">
    <source>
        <dbReference type="ARBA" id="ARBA00014944"/>
    </source>
</evidence>
<keyword evidence="6" id="KW-0444">Lipid biosynthesis</keyword>
<dbReference type="InterPro" id="IPR050324">
    <property type="entry name" value="CDP-alcohol_PTase-I"/>
</dbReference>
<evidence type="ECO:0000256" key="16">
    <source>
        <dbReference type="SAM" id="Phobius"/>
    </source>
</evidence>
<evidence type="ECO:0000256" key="11">
    <source>
        <dbReference type="ARBA" id="ARBA00023136"/>
    </source>
</evidence>
<evidence type="ECO:0000256" key="14">
    <source>
        <dbReference type="ARBA" id="ARBA00048586"/>
    </source>
</evidence>
<evidence type="ECO:0000256" key="3">
    <source>
        <dbReference type="ARBA" id="ARBA00010441"/>
    </source>
</evidence>
<keyword evidence="7 15" id="KW-0808">Transferase</keyword>
<dbReference type="InterPro" id="IPR000462">
    <property type="entry name" value="CDP-OH_P_trans"/>
</dbReference>
<dbReference type="PANTHER" id="PTHR14269:SF11">
    <property type="entry name" value="CDP-DIACYLGLYCEROL--GLYCEROL-3-PHOSPHATE 3-PHOSPHATIDYLTRANSFERASE"/>
    <property type="match status" value="1"/>
</dbReference>
<evidence type="ECO:0000256" key="8">
    <source>
        <dbReference type="ARBA" id="ARBA00022692"/>
    </source>
</evidence>
<evidence type="ECO:0000256" key="10">
    <source>
        <dbReference type="ARBA" id="ARBA00023098"/>
    </source>
</evidence>
<dbReference type="InterPro" id="IPR048254">
    <property type="entry name" value="CDP_ALCOHOL_P_TRANSF_CS"/>
</dbReference>
<dbReference type="GO" id="GO:0008444">
    <property type="term" value="F:CDP-diacylglycerol-glycerol-3-phosphate 3-phosphatidyltransferase activity"/>
    <property type="evidence" value="ECO:0007669"/>
    <property type="project" value="UniProtKB-EC"/>
</dbReference>
<evidence type="ECO:0000256" key="2">
    <source>
        <dbReference type="ARBA" id="ARBA00005042"/>
    </source>
</evidence>
<evidence type="ECO:0000256" key="4">
    <source>
        <dbReference type="ARBA" id="ARBA00013170"/>
    </source>
</evidence>
<evidence type="ECO:0000313" key="18">
    <source>
        <dbReference type="Proteomes" id="UP000276634"/>
    </source>
</evidence>
<accession>A0A3N1YBN2</accession>
<reference evidence="17 18" key="1">
    <citation type="submission" date="2018-11" db="EMBL/GenBank/DDBJ databases">
        <title>Genomic Encyclopedia of Type Strains, Phase IV (KMG-IV): sequencing the most valuable type-strain genomes for metagenomic binning, comparative biology and taxonomic classification.</title>
        <authorList>
            <person name="Goeker M."/>
        </authorList>
    </citation>
    <scope>NUCLEOTIDE SEQUENCE [LARGE SCALE GENOMIC DNA]</scope>
    <source>
        <strain evidence="17 18">DSM 100275</strain>
    </source>
</reference>
<dbReference type="InterPro" id="IPR043130">
    <property type="entry name" value="CDP-OH_PTrfase_TM_dom"/>
</dbReference>
<evidence type="ECO:0000313" key="17">
    <source>
        <dbReference type="EMBL" id="ROR35072.1"/>
    </source>
</evidence>
<dbReference type="RefSeq" id="WP_123400718.1">
    <property type="nucleotide sequence ID" value="NZ_RJVI01000001.1"/>
</dbReference>
<keyword evidence="10" id="KW-0443">Lipid metabolism</keyword>
<evidence type="ECO:0000256" key="7">
    <source>
        <dbReference type="ARBA" id="ARBA00022679"/>
    </source>
</evidence>
<name>A0A3N1YBN2_9GAMM</name>
<dbReference type="GO" id="GO:0016020">
    <property type="term" value="C:membrane"/>
    <property type="evidence" value="ECO:0007669"/>
    <property type="project" value="UniProtKB-SubCell"/>
</dbReference>